<dbReference type="RefSeq" id="XP_040746697.1">
    <property type="nucleotide sequence ID" value="XM_040886665.1"/>
</dbReference>
<protein>
    <recommendedName>
        <fullName evidence="4">DUF4243 domain-containing protein</fullName>
    </recommendedName>
</protein>
<dbReference type="Proteomes" id="UP000193922">
    <property type="component" value="Unassembled WGS sequence"/>
</dbReference>
<dbReference type="OrthoDB" id="10004862at2759"/>
<dbReference type="STRING" id="61395.A0A1Y1WIJ8"/>
<dbReference type="AlphaFoldDB" id="A0A1Y1WIJ8"/>
<dbReference type="InterPro" id="IPR025337">
    <property type="entry name" value="Questin_oxidase-like"/>
</dbReference>
<evidence type="ECO:0008006" key="4">
    <source>
        <dbReference type="Google" id="ProtNLM"/>
    </source>
</evidence>
<evidence type="ECO:0000256" key="1">
    <source>
        <dbReference type="ARBA" id="ARBA00023002"/>
    </source>
</evidence>
<dbReference type="PANTHER" id="PTHR35870">
    <property type="entry name" value="PROTEIN, PUTATIVE (AFU_ORTHOLOGUE AFUA_5G03330)-RELATED"/>
    <property type="match status" value="1"/>
</dbReference>
<accession>A0A1Y1WIJ8</accession>
<dbReference type="GO" id="GO:0016491">
    <property type="term" value="F:oxidoreductase activity"/>
    <property type="evidence" value="ECO:0007669"/>
    <property type="project" value="UniProtKB-KW"/>
</dbReference>
<sequence>MAPTTKHDDSDYSVIEETGMKLGKAPRALRVADIGDSTLREAERLCARDYLEHHIFFNHMQFHNHNIHHLLASLSLGASQERLQDIYDKNVPMQRPLPDPVAGVVITKDNWHEYIGKEEYYTNFVAFFRREIDAEGGDWKPVLVRYMFDDKIYALVFSGLLHPLIQIGYGVEFDSAAILATGLAMACVHKLLFGVELTAETVGKTTDTLTLMEVMDNIRNDKRIQDIPYETSLEKDSPISDQVALEYLQQWKVYPTEYCVALKFRVLQSITALIYGATTKPGYKNQYEFTLMHLLTSSYFVPMILDLLTLEQKIRVLRTYAFVVLRYFTLRHCPRFYHASELATDDVSFAADAEYSDNEQWKAVFEKAVQNDDLHVAKVVRALLRGSILNHNAPEVPANYEQPQKINWLLLAQRTVDTIDMSSFKDSEEQYKAGKRWWSRGKIGFDQYWDQNGEAL</sequence>
<dbReference type="EMBL" id="MCFD01000002">
    <property type="protein sequence ID" value="ORX73357.1"/>
    <property type="molecule type" value="Genomic_DNA"/>
</dbReference>
<reference evidence="2 3" key="1">
    <citation type="submission" date="2016-07" db="EMBL/GenBank/DDBJ databases">
        <title>Pervasive Adenine N6-methylation of Active Genes in Fungi.</title>
        <authorList>
            <consortium name="DOE Joint Genome Institute"/>
            <person name="Mondo S.J."/>
            <person name="Dannebaum R.O."/>
            <person name="Kuo R.C."/>
            <person name="Labutti K."/>
            <person name="Haridas S."/>
            <person name="Kuo A."/>
            <person name="Salamov A."/>
            <person name="Ahrendt S.R."/>
            <person name="Lipzen A."/>
            <person name="Sullivan W."/>
            <person name="Andreopoulos W.B."/>
            <person name="Clum A."/>
            <person name="Lindquist E."/>
            <person name="Daum C."/>
            <person name="Ramamoorthy G.K."/>
            <person name="Gryganskyi A."/>
            <person name="Culley D."/>
            <person name="Magnuson J.K."/>
            <person name="James T.Y."/>
            <person name="O'Malley M.A."/>
            <person name="Stajich J.E."/>
            <person name="Spatafora J.W."/>
            <person name="Visel A."/>
            <person name="Grigoriev I.V."/>
        </authorList>
    </citation>
    <scope>NUCLEOTIDE SEQUENCE [LARGE SCALE GENOMIC DNA]</scope>
    <source>
        <strain evidence="2 3">ATCC 12442</strain>
    </source>
</reference>
<proteinExistence type="predicted"/>
<keyword evidence="1" id="KW-0560">Oxidoreductase</keyword>
<evidence type="ECO:0000313" key="3">
    <source>
        <dbReference type="Proteomes" id="UP000193922"/>
    </source>
</evidence>
<comment type="caution">
    <text evidence="2">The sequence shown here is derived from an EMBL/GenBank/DDBJ whole genome shotgun (WGS) entry which is preliminary data.</text>
</comment>
<keyword evidence="3" id="KW-1185">Reference proteome</keyword>
<evidence type="ECO:0000313" key="2">
    <source>
        <dbReference type="EMBL" id="ORX73357.1"/>
    </source>
</evidence>
<name>A0A1Y1WIJ8_9FUNG</name>
<gene>
    <name evidence="2" type="ORF">DL89DRAFT_265439</name>
</gene>
<dbReference type="PANTHER" id="PTHR35870:SF6">
    <property type="entry name" value="MGS207 PROTEIN"/>
    <property type="match status" value="1"/>
</dbReference>
<dbReference type="GeneID" id="63803313"/>
<organism evidence="2 3">
    <name type="scientific">Linderina pennispora</name>
    <dbReference type="NCBI Taxonomy" id="61395"/>
    <lineage>
        <taxon>Eukaryota</taxon>
        <taxon>Fungi</taxon>
        <taxon>Fungi incertae sedis</taxon>
        <taxon>Zoopagomycota</taxon>
        <taxon>Kickxellomycotina</taxon>
        <taxon>Kickxellomycetes</taxon>
        <taxon>Kickxellales</taxon>
        <taxon>Kickxellaceae</taxon>
        <taxon>Linderina</taxon>
    </lineage>
</organism>
<dbReference type="Pfam" id="PF14027">
    <property type="entry name" value="Questin_oxidase"/>
    <property type="match status" value="1"/>
</dbReference>